<dbReference type="EMBL" id="DTLS01000065">
    <property type="protein sequence ID" value="HGZ60036.1"/>
    <property type="molecule type" value="Genomic_DNA"/>
</dbReference>
<keyword evidence="1" id="KW-1133">Transmembrane helix</keyword>
<dbReference type="InterPro" id="IPR013424">
    <property type="entry name" value="Ice-binding_C"/>
</dbReference>
<evidence type="ECO:0000313" key="2">
    <source>
        <dbReference type="EMBL" id="HGZ60036.1"/>
    </source>
</evidence>
<accession>A0A7J3SKC7</accession>
<keyword evidence="1" id="KW-0472">Membrane</keyword>
<comment type="caution">
    <text evidence="2">The sequence shown here is derived from an EMBL/GenBank/DDBJ whole genome shotgun (WGS) entry which is preliminary data.</text>
</comment>
<name>A0A7J3SKC7_9CREN</name>
<gene>
    <name evidence="2" type="ORF">ENW83_02365</name>
</gene>
<dbReference type="NCBIfam" id="TIGR01167">
    <property type="entry name" value="LPXTG_anchor"/>
    <property type="match status" value="1"/>
</dbReference>
<reference evidence="2" key="1">
    <citation type="journal article" date="2020" name="mSystems">
        <title>Genome- and Community-Level Interaction Insights into Carbon Utilization and Element Cycling Functions of Hydrothermarchaeota in Hydrothermal Sediment.</title>
        <authorList>
            <person name="Zhou Z."/>
            <person name="Liu Y."/>
            <person name="Xu W."/>
            <person name="Pan J."/>
            <person name="Luo Z.H."/>
            <person name="Li M."/>
        </authorList>
    </citation>
    <scope>NUCLEOTIDE SEQUENCE [LARGE SCALE GENOMIC DNA]</scope>
    <source>
        <strain evidence="2">SpSt-885</strain>
    </source>
</reference>
<dbReference type="AlphaFoldDB" id="A0A7J3SKC7"/>
<evidence type="ECO:0000256" key="1">
    <source>
        <dbReference type="SAM" id="Phobius"/>
    </source>
</evidence>
<feature type="transmembrane region" description="Helical" evidence="1">
    <location>
        <begin position="6"/>
        <end position="23"/>
    </location>
</feature>
<keyword evidence="1" id="KW-0812">Transmembrane</keyword>
<organism evidence="2">
    <name type="scientific">Fervidicoccus fontis</name>
    <dbReference type="NCBI Taxonomy" id="683846"/>
    <lineage>
        <taxon>Archaea</taxon>
        <taxon>Thermoproteota</taxon>
        <taxon>Thermoprotei</taxon>
        <taxon>Fervidicoccales</taxon>
        <taxon>Fervidicoccaceae</taxon>
        <taxon>Fervidicoccus</taxon>
    </lineage>
</organism>
<sequence>MGPSPSSIIGFLLISGQAVILIHRRKKTTS</sequence>
<proteinExistence type="predicted"/>
<protein>
    <submittedName>
        <fullName evidence="2">PEP-CTERM sorting domain-containing protein</fullName>
    </submittedName>
</protein>
<dbReference type="NCBIfam" id="TIGR02595">
    <property type="entry name" value="PEP_CTERM"/>
    <property type="match status" value="1"/>
</dbReference>